<dbReference type="InterPro" id="IPR012792">
    <property type="entry name" value="3-oxoacid_CoA-transf_A"/>
</dbReference>
<dbReference type="InterPro" id="IPR037171">
    <property type="entry name" value="NagB/RpiA_transferase-like"/>
</dbReference>
<proteinExistence type="inferred from homology"/>
<organism evidence="3 4">
    <name type="scientific">Dietzia psychralcaliphila</name>
    <dbReference type="NCBI Taxonomy" id="139021"/>
    <lineage>
        <taxon>Bacteria</taxon>
        <taxon>Bacillati</taxon>
        <taxon>Actinomycetota</taxon>
        <taxon>Actinomycetes</taxon>
        <taxon>Mycobacteriales</taxon>
        <taxon>Dietziaceae</taxon>
        <taxon>Dietzia</taxon>
    </lineage>
</organism>
<dbReference type="KEGG" id="dpc:A6048_05555"/>
<accession>A0AAD0NMP3</accession>
<name>A0AAD0NMP3_9ACTN</name>
<protein>
    <submittedName>
        <fullName evidence="3">Succinyl-CoA--3-ketoacid-CoA transferase</fullName>
    </submittedName>
</protein>
<reference evidence="3 4" key="1">
    <citation type="submission" date="2016-04" db="EMBL/GenBank/DDBJ databases">
        <title>Complete genome sequence of the haloalkaliphilic hydrocarbon-degrading bacterium Dietzia psychralcaliphila ILA-1T, isolated from a drain of a fish product-processing plant.</title>
        <authorList>
            <person name="Zhao J."/>
            <person name="Hu B."/>
            <person name="Geng S."/>
            <person name="Nie Y."/>
            <person name="Tang Y."/>
        </authorList>
    </citation>
    <scope>NUCLEOTIDE SEQUENCE [LARGE SCALE GENOMIC DNA]</scope>
    <source>
        <strain evidence="3 4">ILA-1</strain>
    </source>
</reference>
<dbReference type="SUPFAM" id="SSF100950">
    <property type="entry name" value="NagB/RpiA/CoA transferase-like"/>
    <property type="match status" value="1"/>
</dbReference>
<sequence>MTNKIFSSAAAAVADIPDGASLAVGGFGLVGIPAVLIDALLDQGATDLSTVSNNCGTDGFGLGTLLEARRITRTTASYVGANKEFARQYLSGELEVELTPQGTLAERMRSGGAGIPAFYTPAGVGTMVAEGGLPLRYDGDGGVAVASDPKEVREFDGVQYVLERAIVTDFALVHAHRADTAGNLQFRGTARNFNPDVAMAGRITIVQAEEIVPAGRIDPADVHLPGIFVQRLVEVGRQETGVEIEKLSSGRNGEDRS</sequence>
<dbReference type="PANTHER" id="PTHR13707">
    <property type="entry name" value="KETOACID-COENZYME A TRANSFERASE"/>
    <property type="match status" value="1"/>
</dbReference>
<dbReference type="EMBL" id="CP015453">
    <property type="protein sequence ID" value="AWH95037.1"/>
    <property type="molecule type" value="Genomic_DNA"/>
</dbReference>
<dbReference type="InterPro" id="IPR004165">
    <property type="entry name" value="CoA_trans_fam_I"/>
</dbReference>
<dbReference type="RefSeq" id="WP_107748164.1">
    <property type="nucleotide sequence ID" value="NZ_CP015453.1"/>
</dbReference>
<evidence type="ECO:0000313" key="3">
    <source>
        <dbReference type="EMBL" id="AWH95037.1"/>
    </source>
</evidence>
<comment type="similarity">
    <text evidence="1">Belongs to the 3-oxoacid CoA-transferase subunit A family.</text>
</comment>
<evidence type="ECO:0000256" key="2">
    <source>
        <dbReference type="ARBA" id="ARBA00022679"/>
    </source>
</evidence>
<dbReference type="InterPro" id="IPR004163">
    <property type="entry name" value="CoA_transf_BS"/>
</dbReference>
<dbReference type="Gene3D" id="3.40.1080.10">
    <property type="entry name" value="Glutaconate Coenzyme A-transferase"/>
    <property type="match status" value="1"/>
</dbReference>
<keyword evidence="4" id="KW-1185">Reference proteome</keyword>
<dbReference type="AlphaFoldDB" id="A0AAD0NMP3"/>
<dbReference type="NCBIfam" id="TIGR02429">
    <property type="entry name" value="pcaI_scoA_fam"/>
    <property type="match status" value="1"/>
</dbReference>
<dbReference type="GO" id="GO:0008410">
    <property type="term" value="F:CoA-transferase activity"/>
    <property type="evidence" value="ECO:0007669"/>
    <property type="project" value="InterPro"/>
</dbReference>
<evidence type="ECO:0000256" key="1">
    <source>
        <dbReference type="ARBA" id="ARBA00005612"/>
    </source>
</evidence>
<keyword evidence="2 3" id="KW-0808">Transferase</keyword>
<gene>
    <name evidence="3" type="ORF">A6048_05555</name>
</gene>
<evidence type="ECO:0000313" key="4">
    <source>
        <dbReference type="Proteomes" id="UP000244903"/>
    </source>
</evidence>
<dbReference type="SMART" id="SM00882">
    <property type="entry name" value="CoA_trans"/>
    <property type="match status" value="1"/>
</dbReference>
<dbReference type="PROSITE" id="PS01273">
    <property type="entry name" value="COA_TRANSF_1"/>
    <property type="match status" value="1"/>
</dbReference>
<dbReference type="Pfam" id="PF01144">
    <property type="entry name" value="CoA_trans"/>
    <property type="match status" value="1"/>
</dbReference>
<dbReference type="PANTHER" id="PTHR13707:SF60">
    <property type="entry name" value="ACETATE COA-TRANSFERASE SUBUNIT ALPHA"/>
    <property type="match status" value="1"/>
</dbReference>
<dbReference type="Proteomes" id="UP000244903">
    <property type="component" value="Chromosome"/>
</dbReference>